<evidence type="ECO:0000256" key="5">
    <source>
        <dbReference type="ARBA" id="ARBA00022777"/>
    </source>
</evidence>
<evidence type="ECO:0000256" key="4">
    <source>
        <dbReference type="ARBA" id="ARBA00022679"/>
    </source>
</evidence>
<feature type="domain" description="Response regulatory" evidence="9">
    <location>
        <begin position="507"/>
        <end position="621"/>
    </location>
</feature>
<dbReference type="SMART" id="SM00387">
    <property type="entry name" value="HATPase_c"/>
    <property type="match status" value="1"/>
</dbReference>
<dbReference type="SUPFAM" id="SSF55874">
    <property type="entry name" value="ATPase domain of HSP90 chaperone/DNA topoisomerase II/histidine kinase"/>
    <property type="match status" value="1"/>
</dbReference>
<keyword evidence="7" id="KW-1133">Transmembrane helix</keyword>
<keyword evidence="5" id="KW-0418">Kinase</keyword>
<dbReference type="Gene3D" id="6.10.340.10">
    <property type="match status" value="1"/>
</dbReference>
<dbReference type="SMART" id="SM00448">
    <property type="entry name" value="REC"/>
    <property type="match status" value="1"/>
</dbReference>
<dbReference type="Gene3D" id="1.10.287.130">
    <property type="match status" value="1"/>
</dbReference>
<keyword evidence="4" id="KW-0808">Transferase</keyword>
<feature type="transmembrane region" description="Helical" evidence="7">
    <location>
        <begin position="9"/>
        <end position="29"/>
    </location>
</feature>
<dbReference type="InterPro" id="IPR001789">
    <property type="entry name" value="Sig_transdc_resp-reg_receiver"/>
</dbReference>
<dbReference type="InterPro" id="IPR004358">
    <property type="entry name" value="Sig_transdc_His_kin-like_C"/>
</dbReference>
<evidence type="ECO:0000256" key="3">
    <source>
        <dbReference type="ARBA" id="ARBA00022553"/>
    </source>
</evidence>
<dbReference type="Gene3D" id="3.40.50.2300">
    <property type="match status" value="1"/>
</dbReference>
<dbReference type="InterPro" id="IPR036097">
    <property type="entry name" value="HisK_dim/P_sf"/>
</dbReference>
<evidence type="ECO:0000256" key="2">
    <source>
        <dbReference type="ARBA" id="ARBA00012438"/>
    </source>
</evidence>
<dbReference type="InterPro" id="IPR003594">
    <property type="entry name" value="HATPase_dom"/>
</dbReference>
<comment type="caution">
    <text evidence="10">The sequence shown here is derived from an EMBL/GenBank/DDBJ whole genome shotgun (WGS) entry which is preliminary data.</text>
</comment>
<organism evidence="10 11">
    <name type="scientific">Alteromonas arenosi</name>
    <dbReference type="NCBI Taxonomy" id="3055817"/>
    <lineage>
        <taxon>Bacteria</taxon>
        <taxon>Pseudomonadati</taxon>
        <taxon>Pseudomonadota</taxon>
        <taxon>Gammaproteobacteria</taxon>
        <taxon>Alteromonadales</taxon>
        <taxon>Alteromonadaceae</taxon>
        <taxon>Alteromonas/Salinimonas group</taxon>
        <taxon>Alteromonas</taxon>
    </lineage>
</organism>
<feature type="transmembrane region" description="Helical" evidence="7">
    <location>
        <begin position="172"/>
        <end position="193"/>
    </location>
</feature>
<dbReference type="Pfam" id="PF00512">
    <property type="entry name" value="HisKA"/>
    <property type="match status" value="1"/>
</dbReference>
<keyword evidence="7" id="KW-0472">Membrane</keyword>
<evidence type="ECO:0000313" key="11">
    <source>
        <dbReference type="Proteomes" id="UP001234343"/>
    </source>
</evidence>
<dbReference type="PROSITE" id="PS50109">
    <property type="entry name" value="HIS_KIN"/>
    <property type="match status" value="1"/>
</dbReference>
<dbReference type="Proteomes" id="UP001234343">
    <property type="component" value="Unassembled WGS sequence"/>
</dbReference>
<dbReference type="CDD" id="cd16922">
    <property type="entry name" value="HATPase_EvgS-ArcB-TorS-like"/>
    <property type="match status" value="1"/>
</dbReference>
<keyword evidence="7" id="KW-0812">Transmembrane</keyword>
<feature type="domain" description="Histidine kinase" evidence="8">
    <location>
        <begin position="269"/>
        <end position="485"/>
    </location>
</feature>
<dbReference type="Gene3D" id="3.30.565.10">
    <property type="entry name" value="Histidine kinase-like ATPase, C-terminal domain"/>
    <property type="match status" value="1"/>
</dbReference>
<sequence length="623" mass="69030">MRFGIAQKLIIPTTLVFIVLSLLVTNTLLNLYREEQLDTTKRHAIDLASQAAMQFDFSLGDDSLKKVVTGIALSDHILQVAVVDPSNDNVIASSFYRYAEQSVVDLPEIMQSVYFANRNSVVPVFTDVIDKQYAMAYPVTVLAANNTDTRPLILIMYFDTLVLDRQYAEYQWRFSIVAILFVSLLLALLYILVRQVIRRPLARFENSIHTQTETGHLGEVELDTGDELQDIADTFNRFVRAEQATFKAQQQALVATEQLAAKKTQFLANMSHELRTPLNGITGLAQLCKDETDEEKRQKYLSQLLKSSGLLISLVNDILDFSRMNDAELTLSPTCGALREVISEIYDLTKVVADQKGVLLEYQIATTCSTGYLLDQKRLKQVLLNLLNNAIKFTEQGKVTLTVDFQQGQLVFLVQDTGIGISKRDIQRLFDPFEQADSSISRKYGGTGLGLSICQKIVESMQGKITVSSTLGQGSKFKVSIPAEACIPLNDPPSAPHVTDGANKGLKILVAEDNDINALIIQDMLASMGHKVVVVDNGEKAVVACREKRFDVVLMDIQMPIMDGLKATQNIRDLGDTTPIVGLSANVFKEDEDAALTAGMNDYLHKPVVKATLEKCLSQFSAQ</sequence>
<feature type="modified residue" description="4-aspartylphosphate" evidence="6">
    <location>
        <position position="556"/>
    </location>
</feature>
<evidence type="ECO:0000256" key="7">
    <source>
        <dbReference type="SAM" id="Phobius"/>
    </source>
</evidence>
<dbReference type="PRINTS" id="PR00344">
    <property type="entry name" value="BCTRLSENSOR"/>
</dbReference>
<accession>A0ABT7SSB8</accession>
<evidence type="ECO:0000259" key="8">
    <source>
        <dbReference type="PROSITE" id="PS50109"/>
    </source>
</evidence>
<evidence type="ECO:0000259" key="9">
    <source>
        <dbReference type="PROSITE" id="PS50110"/>
    </source>
</evidence>
<dbReference type="EC" id="2.7.13.3" evidence="2"/>
<keyword evidence="11" id="KW-1185">Reference proteome</keyword>
<comment type="catalytic activity">
    <reaction evidence="1">
        <text>ATP + protein L-histidine = ADP + protein N-phospho-L-histidine.</text>
        <dbReference type="EC" id="2.7.13.3"/>
    </reaction>
</comment>
<dbReference type="InterPro" id="IPR036890">
    <property type="entry name" value="HATPase_C_sf"/>
</dbReference>
<dbReference type="InterPro" id="IPR003661">
    <property type="entry name" value="HisK_dim/P_dom"/>
</dbReference>
<dbReference type="GO" id="GO:0005524">
    <property type="term" value="F:ATP binding"/>
    <property type="evidence" value="ECO:0007669"/>
    <property type="project" value="UniProtKB-KW"/>
</dbReference>
<reference evidence="10 11" key="1">
    <citation type="submission" date="2023-06" db="EMBL/GenBank/DDBJ databases">
        <title>Alteromonas sp. ASW11-36 isolated from intertidal sand.</title>
        <authorList>
            <person name="Li Y."/>
        </authorList>
    </citation>
    <scope>NUCLEOTIDE SEQUENCE [LARGE SCALE GENOMIC DNA]</scope>
    <source>
        <strain evidence="10 11">ASW11-36</strain>
    </source>
</reference>
<protein>
    <recommendedName>
        <fullName evidence="2">histidine kinase</fullName>
        <ecNumber evidence="2">2.7.13.3</ecNumber>
    </recommendedName>
</protein>
<dbReference type="SMART" id="SM00388">
    <property type="entry name" value="HisKA"/>
    <property type="match status" value="1"/>
</dbReference>
<dbReference type="Pfam" id="PF02518">
    <property type="entry name" value="HATPase_c"/>
    <property type="match status" value="1"/>
</dbReference>
<dbReference type="InterPro" id="IPR011006">
    <property type="entry name" value="CheY-like_superfamily"/>
</dbReference>
<name>A0ABT7SSB8_9ALTE</name>
<dbReference type="Pfam" id="PF00072">
    <property type="entry name" value="Response_reg"/>
    <property type="match status" value="1"/>
</dbReference>
<keyword evidence="10" id="KW-0547">Nucleotide-binding</keyword>
<dbReference type="InterPro" id="IPR005467">
    <property type="entry name" value="His_kinase_dom"/>
</dbReference>
<evidence type="ECO:0000256" key="1">
    <source>
        <dbReference type="ARBA" id="ARBA00000085"/>
    </source>
</evidence>
<evidence type="ECO:0000256" key="6">
    <source>
        <dbReference type="PROSITE-ProRule" id="PRU00169"/>
    </source>
</evidence>
<keyword evidence="10" id="KW-0067">ATP-binding</keyword>
<keyword evidence="3 6" id="KW-0597">Phosphoprotein</keyword>
<gene>
    <name evidence="10" type="ORF">QTP81_00295</name>
</gene>
<proteinExistence type="predicted"/>
<evidence type="ECO:0000313" key="10">
    <source>
        <dbReference type="EMBL" id="MDM7859040.1"/>
    </source>
</evidence>
<dbReference type="EMBL" id="JAUCBP010000001">
    <property type="protein sequence ID" value="MDM7859040.1"/>
    <property type="molecule type" value="Genomic_DNA"/>
</dbReference>
<dbReference type="PROSITE" id="PS50110">
    <property type="entry name" value="RESPONSE_REGULATORY"/>
    <property type="match status" value="1"/>
</dbReference>
<dbReference type="SUPFAM" id="SSF47384">
    <property type="entry name" value="Homodimeric domain of signal transducing histidine kinase"/>
    <property type="match status" value="1"/>
</dbReference>
<dbReference type="PANTHER" id="PTHR43047">
    <property type="entry name" value="TWO-COMPONENT HISTIDINE PROTEIN KINASE"/>
    <property type="match status" value="1"/>
</dbReference>
<dbReference type="CDD" id="cd00082">
    <property type="entry name" value="HisKA"/>
    <property type="match status" value="1"/>
</dbReference>
<dbReference type="CDD" id="cd17546">
    <property type="entry name" value="REC_hyHK_CKI1_RcsC-like"/>
    <property type="match status" value="1"/>
</dbReference>
<dbReference type="PANTHER" id="PTHR43047:SF64">
    <property type="entry name" value="HISTIDINE KINASE CONTAINING CHEY-HOMOLOGOUS RECEIVER DOMAIN AND PAS DOMAIN-RELATED"/>
    <property type="match status" value="1"/>
</dbReference>
<dbReference type="SUPFAM" id="SSF52172">
    <property type="entry name" value="CheY-like"/>
    <property type="match status" value="1"/>
</dbReference>
<dbReference type="RefSeq" id="WP_289362935.1">
    <property type="nucleotide sequence ID" value="NZ_JAUCBP010000001.1"/>
</dbReference>